<dbReference type="EMBL" id="BNJG01000009">
    <property type="protein sequence ID" value="GHO61044.1"/>
    <property type="molecule type" value="Genomic_DNA"/>
</dbReference>
<protein>
    <recommendedName>
        <fullName evidence="3">HNH endonuclease</fullName>
    </recommendedName>
</protein>
<keyword evidence="2" id="KW-1185">Reference proteome</keyword>
<evidence type="ECO:0000313" key="2">
    <source>
        <dbReference type="Proteomes" id="UP000654345"/>
    </source>
</evidence>
<dbReference type="Proteomes" id="UP000654345">
    <property type="component" value="Unassembled WGS sequence"/>
</dbReference>
<evidence type="ECO:0000313" key="1">
    <source>
        <dbReference type="EMBL" id="GHO61044.1"/>
    </source>
</evidence>
<name>A0ABQ3V811_9CHLR</name>
<organism evidence="1 2">
    <name type="scientific">Ktedonobacter robiniae</name>
    <dbReference type="NCBI Taxonomy" id="2778365"/>
    <lineage>
        <taxon>Bacteria</taxon>
        <taxon>Bacillati</taxon>
        <taxon>Chloroflexota</taxon>
        <taxon>Ktedonobacteria</taxon>
        <taxon>Ktedonobacterales</taxon>
        <taxon>Ktedonobacteraceae</taxon>
        <taxon>Ktedonobacter</taxon>
    </lineage>
</organism>
<proteinExistence type="predicted"/>
<gene>
    <name evidence="1" type="ORF">KSB_95190</name>
</gene>
<reference evidence="1 2" key="1">
    <citation type="journal article" date="2021" name="Int. J. Syst. Evol. Microbiol.">
        <title>Reticulibacter mediterranei gen. nov., sp. nov., within the new family Reticulibacteraceae fam. nov., and Ktedonospora formicarum gen. nov., sp. nov., Ktedonobacter robiniae sp. nov., Dictyobacter formicarum sp. nov. and Dictyobacter arantiisoli sp. nov., belonging to the class Ktedonobacteria.</title>
        <authorList>
            <person name="Yabe S."/>
            <person name="Zheng Y."/>
            <person name="Wang C.M."/>
            <person name="Sakai Y."/>
            <person name="Abe K."/>
            <person name="Yokota A."/>
            <person name="Donadio S."/>
            <person name="Cavaletti L."/>
            <person name="Monciardini P."/>
        </authorList>
    </citation>
    <scope>NUCLEOTIDE SEQUENCE [LARGE SCALE GENOMIC DNA]</scope>
    <source>
        <strain evidence="1 2">SOSP1-30</strain>
    </source>
</reference>
<sequence length="120" mass="14447">MPYKDPEKRAQHSREYGKQWYQKHKDEVIARRKRKQQEIIKWYREYKSSLQCMYCGVSHPAVLQFHHRDQSSKSFNMATMAIKPTSQKRLVEEIAKCDVLCVNCHAKLHWEEKHGENEVE</sequence>
<accession>A0ABQ3V811</accession>
<dbReference type="RefSeq" id="WP_201377048.1">
    <property type="nucleotide sequence ID" value="NZ_BNJG01000009.1"/>
</dbReference>
<comment type="caution">
    <text evidence="1">The sequence shown here is derived from an EMBL/GenBank/DDBJ whole genome shotgun (WGS) entry which is preliminary data.</text>
</comment>
<evidence type="ECO:0008006" key="3">
    <source>
        <dbReference type="Google" id="ProtNLM"/>
    </source>
</evidence>